<dbReference type="Pfam" id="PF14223">
    <property type="entry name" value="Retrotran_gag_2"/>
    <property type="match status" value="1"/>
</dbReference>
<reference evidence="3 4" key="1">
    <citation type="submission" date="2022-01" db="EMBL/GenBank/DDBJ databases">
        <title>A chromosomal length assembly of Cordylochernes scorpioides.</title>
        <authorList>
            <person name="Zeh D."/>
            <person name="Zeh J."/>
        </authorList>
    </citation>
    <scope>NUCLEOTIDE SEQUENCE [LARGE SCALE GENOMIC DNA]</scope>
    <source>
        <strain evidence="3">IN4F17</strain>
        <tissue evidence="3">Whole Body</tissue>
    </source>
</reference>
<evidence type="ECO:0000313" key="3">
    <source>
        <dbReference type="EMBL" id="UYV76712.1"/>
    </source>
</evidence>
<keyword evidence="1" id="KW-0862">Zinc</keyword>
<dbReference type="PANTHER" id="PTHR47481:SF14">
    <property type="entry name" value="RETROTRANSPOSON COPIA-LIKE N-TERMINAL DOMAIN-CONTAINING PROTEIN"/>
    <property type="match status" value="1"/>
</dbReference>
<organism evidence="3 4">
    <name type="scientific">Cordylochernes scorpioides</name>
    <dbReference type="NCBI Taxonomy" id="51811"/>
    <lineage>
        <taxon>Eukaryota</taxon>
        <taxon>Metazoa</taxon>
        <taxon>Ecdysozoa</taxon>
        <taxon>Arthropoda</taxon>
        <taxon>Chelicerata</taxon>
        <taxon>Arachnida</taxon>
        <taxon>Pseudoscorpiones</taxon>
        <taxon>Cheliferoidea</taxon>
        <taxon>Chernetidae</taxon>
        <taxon>Cordylochernes</taxon>
    </lineage>
</organism>
<accession>A0ABY6L905</accession>
<name>A0ABY6L905_9ARAC</name>
<dbReference type="PANTHER" id="PTHR47481">
    <property type="match status" value="1"/>
</dbReference>
<keyword evidence="1" id="KW-0863">Zinc-finger</keyword>
<keyword evidence="4" id="KW-1185">Reference proteome</keyword>
<feature type="domain" description="CCHC-type" evidence="2">
    <location>
        <begin position="145"/>
        <end position="158"/>
    </location>
</feature>
<sequence length="202" mass="23790">MANICLLVEDNQLVYIRKLKSAGEIWNALKNLFERSNLSKKLFLLRKLYRMKLESNSTMQYFIKDTIEIVEKLTYLGEEIKDNHIVAILLCGLPEEYESLITALEAKPEIEKTLNYVKKESSTFNQGYCEEAMKSVNKKRQTIICHYCSKPGHIKKECFKFKADQRENQNKNRIKIIIHIFPQINCHVNKIFMINHPFVLML</sequence>
<dbReference type="Pfam" id="PF00098">
    <property type="entry name" value="zf-CCHC"/>
    <property type="match status" value="1"/>
</dbReference>
<dbReference type="InterPro" id="IPR001878">
    <property type="entry name" value="Znf_CCHC"/>
</dbReference>
<evidence type="ECO:0000256" key="1">
    <source>
        <dbReference type="PROSITE-ProRule" id="PRU00047"/>
    </source>
</evidence>
<protein>
    <recommendedName>
        <fullName evidence="2">CCHC-type domain-containing protein</fullName>
    </recommendedName>
</protein>
<evidence type="ECO:0000313" key="4">
    <source>
        <dbReference type="Proteomes" id="UP001235939"/>
    </source>
</evidence>
<dbReference type="EMBL" id="CP092876">
    <property type="protein sequence ID" value="UYV76712.1"/>
    <property type="molecule type" value="Genomic_DNA"/>
</dbReference>
<dbReference type="InterPro" id="IPR036875">
    <property type="entry name" value="Znf_CCHC_sf"/>
</dbReference>
<proteinExistence type="predicted"/>
<dbReference type="SUPFAM" id="SSF57756">
    <property type="entry name" value="Retrovirus zinc finger-like domains"/>
    <property type="match status" value="1"/>
</dbReference>
<dbReference type="PROSITE" id="PS50158">
    <property type="entry name" value="ZF_CCHC"/>
    <property type="match status" value="1"/>
</dbReference>
<keyword evidence="1" id="KW-0479">Metal-binding</keyword>
<gene>
    <name evidence="3" type="ORF">LAZ67_14001855</name>
</gene>
<dbReference type="Gene3D" id="4.10.60.10">
    <property type="entry name" value="Zinc finger, CCHC-type"/>
    <property type="match status" value="1"/>
</dbReference>
<evidence type="ECO:0000259" key="2">
    <source>
        <dbReference type="PROSITE" id="PS50158"/>
    </source>
</evidence>
<dbReference type="Proteomes" id="UP001235939">
    <property type="component" value="Chromosome 14"/>
</dbReference>